<sequence length="141" mass="16419">MSAVPNQRRTMHGHLHAEAFCLMWYACQSCQHREKFWNSRDGVTPFGTTCPSCGAQDLMHTDFYRDTYAPKHKPTFGQRVWVDMTKERAESYARKRLEALKAHRRVIPSEEDMVYQSLFESIYHDGQAPDMAVTGYKEVQP</sequence>
<reference evidence="1" key="1">
    <citation type="submission" date="2020-05" db="EMBL/GenBank/DDBJ databases">
        <authorList>
            <person name="Chiriac C."/>
            <person name="Salcher M."/>
            <person name="Ghai R."/>
            <person name="Kavagutti S V."/>
        </authorList>
    </citation>
    <scope>NUCLEOTIDE SEQUENCE</scope>
</reference>
<name>A0A6J7WV91_9CAUD</name>
<dbReference type="EMBL" id="LR798286">
    <property type="protein sequence ID" value="CAB5220748.1"/>
    <property type="molecule type" value="Genomic_DNA"/>
</dbReference>
<protein>
    <submittedName>
        <fullName evidence="1">Uncharacterized protein</fullName>
    </submittedName>
</protein>
<accession>A0A6J7WV91</accession>
<organism evidence="1">
    <name type="scientific">uncultured Caudovirales phage</name>
    <dbReference type="NCBI Taxonomy" id="2100421"/>
    <lineage>
        <taxon>Viruses</taxon>
        <taxon>Duplodnaviria</taxon>
        <taxon>Heunggongvirae</taxon>
        <taxon>Uroviricota</taxon>
        <taxon>Caudoviricetes</taxon>
        <taxon>Peduoviridae</taxon>
        <taxon>Maltschvirus</taxon>
        <taxon>Maltschvirus maltsch</taxon>
    </lineage>
</organism>
<proteinExistence type="predicted"/>
<evidence type="ECO:0000313" key="1">
    <source>
        <dbReference type="EMBL" id="CAB5220748.1"/>
    </source>
</evidence>
<gene>
    <name evidence="1" type="ORF">UFOVP241_26</name>
</gene>